<dbReference type="KEGG" id="ruv:EC9_11060"/>
<gene>
    <name evidence="1" type="ORF">EC9_11060</name>
</gene>
<evidence type="ECO:0008006" key="3">
    <source>
        <dbReference type="Google" id="ProtNLM"/>
    </source>
</evidence>
<organism evidence="1 2">
    <name type="scientific">Rosistilla ulvae</name>
    <dbReference type="NCBI Taxonomy" id="1930277"/>
    <lineage>
        <taxon>Bacteria</taxon>
        <taxon>Pseudomonadati</taxon>
        <taxon>Planctomycetota</taxon>
        <taxon>Planctomycetia</taxon>
        <taxon>Pirellulales</taxon>
        <taxon>Pirellulaceae</taxon>
        <taxon>Rosistilla</taxon>
    </lineage>
</organism>
<dbReference type="SUPFAM" id="SSF55811">
    <property type="entry name" value="Nudix"/>
    <property type="match status" value="1"/>
</dbReference>
<accession>A0A517LWC4</accession>
<dbReference type="Gene3D" id="3.90.79.10">
    <property type="entry name" value="Nucleoside Triphosphate Pyrophosphohydrolase"/>
    <property type="match status" value="1"/>
</dbReference>
<name>A0A517LWC4_9BACT</name>
<keyword evidence="2" id="KW-1185">Reference proteome</keyword>
<reference evidence="1 2" key="1">
    <citation type="submission" date="2019-02" db="EMBL/GenBank/DDBJ databases">
        <title>Deep-cultivation of Planctomycetes and their phenomic and genomic characterization uncovers novel biology.</title>
        <authorList>
            <person name="Wiegand S."/>
            <person name="Jogler M."/>
            <person name="Boedeker C."/>
            <person name="Pinto D."/>
            <person name="Vollmers J."/>
            <person name="Rivas-Marin E."/>
            <person name="Kohn T."/>
            <person name="Peeters S.H."/>
            <person name="Heuer A."/>
            <person name="Rast P."/>
            <person name="Oberbeckmann S."/>
            <person name="Bunk B."/>
            <person name="Jeske O."/>
            <person name="Meyerdierks A."/>
            <person name="Storesund J.E."/>
            <person name="Kallscheuer N."/>
            <person name="Luecker S."/>
            <person name="Lage O.M."/>
            <person name="Pohl T."/>
            <person name="Merkel B.J."/>
            <person name="Hornburger P."/>
            <person name="Mueller R.-W."/>
            <person name="Bruemmer F."/>
            <person name="Labrenz M."/>
            <person name="Spormann A.M."/>
            <person name="Op den Camp H."/>
            <person name="Overmann J."/>
            <person name="Amann R."/>
            <person name="Jetten M.S.M."/>
            <person name="Mascher T."/>
            <person name="Medema M.H."/>
            <person name="Devos D.P."/>
            <person name="Kaster A.-K."/>
            <person name="Ovreas L."/>
            <person name="Rohde M."/>
            <person name="Galperin M.Y."/>
            <person name="Jogler C."/>
        </authorList>
    </citation>
    <scope>NUCLEOTIDE SEQUENCE [LARGE SCALE GENOMIC DNA]</scope>
    <source>
        <strain evidence="1 2">EC9</strain>
    </source>
</reference>
<dbReference type="OrthoDB" id="6398375at2"/>
<sequence>MSTEEQILVIPTSVIEALGAFEGFEPDVDRYLKPLLASDQLSFQPRSQMEEDPSFKQLIPYVVLEWTDAEGQVHLFRYTRGSGQGEKRLHAKRSVGIGGHISSEDADSSDLYRTGMLRELNEELVIESKYEEQVVGLIYDPSTAVGRVHLGVVHLMKMESADVRNNESGLVDSGFAPLAELISQRDHFEIWSQLCLDHLYPQT</sequence>
<dbReference type="AlphaFoldDB" id="A0A517LWC4"/>
<dbReference type="InterPro" id="IPR015797">
    <property type="entry name" value="NUDIX_hydrolase-like_dom_sf"/>
</dbReference>
<evidence type="ECO:0000313" key="1">
    <source>
        <dbReference type="EMBL" id="QDS86931.1"/>
    </source>
</evidence>
<evidence type="ECO:0000313" key="2">
    <source>
        <dbReference type="Proteomes" id="UP000319557"/>
    </source>
</evidence>
<dbReference type="EMBL" id="CP036261">
    <property type="protein sequence ID" value="QDS86931.1"/>
    <property type="molecule type" value="Genomic_DNA"/>
</dbReference>
<dbReference type="RefSeq" id="WP_145342978.1">
    <property type="nucleotide sequence ID" value="NZ_CP036261.1"/>
</dbReference>
<protein>
    <recommendedName>
        <fullName evidence="3">Phosphoesterase</fullName>
    </recommendedName>
</protein>
<proteinExistence type="predicted"/>
<dbReference type="Proteomes" id="UP000319557">
    <property type="component" value="Chromosome"/>
</dbReference>